<keyword evidence="1" id="KW-0812">Transmembrane</keyword>
<keyword evidence="1" id="KW-0472">Membrane</keyword>
<reference evidence="2 3" key="1">
    <citation type="journal article" date="2016" name="MBio">
        <title>Lateral Gene Transfer in a Heavy Metal-Contaminated-Groundwater Microbial Community.</title>
        <authorList>
            <person name="Hemme C.L."/>
            <person name="Green S.J."/>
            <person name="Rishishwar L."/>
            <person name="Prakash O."/>
            <person name="Pettenato A."/>
            <person name="Chakraborty R."/>
            <person name="Deutschbauer A.M."/>
            <person name="Van Nostrand J.D."/>
            <person name="Wu L."/>
            <person name="He Z."/>
            <person name="Jordan I.K."/>
            <person name="Hazen T.C."/>
            <person name="Arkin A.P."/>
            <person name="Kostka J.E."/>
            <person name="Zhou J."/>
        </authorList>
    </citation>
    <scope>NUCLEOTIDE SEQUENCE [LARGE SCALE GENOMIC DNA]</scope>
    <source>
        <strain evidence="2 3">FW104-T7</strain>
    </source>
</reference>
<gene>
    <name evidence="2" type="ORF">RHOFW104T7_00265</name>
</gene>
<accession>A0A154QE71</accession>
<feature type="transmembrane region" description="Helical" evidence="1">
    <location>
        <begin position="52"/>
        <end position="72"/>
    </location>
</feature>
<evidence type="ECO:0000256" key="1">
    <source>
        <dbReference type="SAM" id="Phobius"/>
    </source>
</evidence>
<protein>
    <submittedName>
        <fullName evidence="2">Uncharacterized protein</fullName>
    </submittedName>
</protein>
<evidence type="ECO:0000313" key="2">
    <source>
        <dbReference type="EMBL" id="KZC22522.1"/>
    </source>
</evidence>
<dbReference type="Proteomes" id="UP000076131">
    <property type="component" value="Unassembled WGS sequence"/>
</dbReference>
<dbReference type="STRING" id="416169.RHOFW104T7_00265"/>
<dbReference type="EMBL" id="LVJS01000088">
    <property type="protein sequence ID" value="KZC22522.1"/>
    <property type="molecule type" value="Genomic_DNA"/>
</dbReference>
<name>A0A154QE71_9GAMM</name>
<sequence length="82" mass="9063">MRPSFHWLVVLLVLLMASVGFWSGIIGIIDGAVTFPSKRESFIVVQAQSPKVFWGCVAAWLSIGVGMVWLAFTNIRELLARA</sequence>
<proteinExistence type="predicted"/>
<organism evidence="2 3">
    <name type="scientific">Rhodanobacter thiooxydans</name>
    <dbReference type="NCBI Taxonomy" id="416169"/>
    <lineage>
        <taxon>Bacteria</taxon>
        <taxon>Pseudomonadati</taxon>
        <taxon>Pseudomonadota</taxon>
        <taxon>Gammaproteobacteria</taxon>
        <taxon>Lysobacterales</taxon>
        <taxon>Rhodanobacteraceae</taxon>
        <taxon>Rhodanobacter</taxon>
    </lineage>
</organism>
<keyword evidence="1" id="KW-1133">Transmembrane helix</keyword>
<comment type="caution">
    <text evidence="2">The sequence shown here is derived from an EMBL/GenBank/DDBJ whole genome shotgun (WGS) entry which is preliminary data.</text>
</comment>
<evidence type="ECO:0000313" key="3">
    <source>
        <dbReference type="Proteomes" id="UP000076131"/>
    </source>
</evidence>
<feature type="transmembrane region" description="Helical" evidence="1">
    <location>
        <begin position="7"/>
        <end position="32"/>
    </location>
</feature>
<dbReference type="AlphaFoldDB" id="A0A154QE71"/>
<keyword evidence="3" id="KW-1185">Reference proteome</keyword>